<dbReference type="GO" id="GO:0004794">
    <property type="term" value="F:threonine deaminase activity"/>
    <property type="evidence" value="ECO:0007669"/>
    <property type="project" value="TreeGrafter"/>
</dbReference>
<keyword evidence="2" id="KW-0663">Pyridoxal phosphate</keyword>
<feature type="non-terminal residue" evidence="5">
    <location>
        <position position="112"/>
    </location>
</feature>
<feature type="non-terminal residue" evidence="5">
    <location>
        <position position="1"/>
    </location>
</feature>
<evidence type="ECO:0000259" key="4">
    <source>
        <dbReference type="Pfam" id="PF00291"/>
    </source>
</evidence>
<protein>
    <submittedName>
        <fullName evidence="5">Pyridoxal-phosphate dependent enzyme</fullName>
    </submittedName>
</protein>
<dbReference type="Pfam" id="PF00291">
    <property type="entry name" value="PALP"/>
    <property type="match status" value="1"/>
</dbReference>
<evidence type="ECO:0000256" key="1">
    <source>
        <dbReference type="ARBA" id="ARBA00001933"/>
    </source>
</evidence>
<dbReference type="Proteomes" id="UP000470302">
    <property type="component" value="Unassembled WGS sequence"/>
</dbReference>
<dbReference type="InterPro" id="IPR050147">
    <property type="entry name" value="Ser/Thr_Dehydratase"/>
</dbReference>
<organism evidence="5 6">
    <name type="scientific">Duganella vulcania</name>
    <dbReference type="NCBI Taxonomy" id="2692166"/>
    <lineage>
        <taxon>Bacteria</taxon>
        <taxon>Pseudomonadati</taxon>
        <taxon>Pseudomonadota</taxon>
        <taxon>Betaproteobacteria</taxon>
        <taxon>Burkholderiales</taxon>
        <taxon>Oxalobacteraceae</taxon>
        <taxon>Telluria group</taxon>
        <taxon>Duganella</taxon>
    </lineage>
</organism>
<keyword evidence="3" id="KW-0456">Lyase</keyword>
<dbReference type="InterPro" id="IPR036052">
    <property type="entry name" value="TrpB-like_PALP_sf"/>
</dbReference>
<dbReference type="GO" id="GO:0006565">
    <property type="term" value="P:L-serine catabolic process"/>
    <property type="evidence" value="ECO:0007669"/>
    <property type="project" value="TreeGrafter"/>
</dbReference>
<comment type="caution">
    <text evidence="5">The sequence shown here is derived from an EMBL/GenBank/DDBJ whole genome shotgun (WGS) entry which is preliminary data.</text>
</comment>
<sequence>PDDAPAIKVDRVRAAGGAIEFYDRARDDRLAICAALAQALQATILPSFDDLDIAAGQGSAIWEMIEDGRARGVEFDYILVPCGGGGLAAGAVLAAEALGSPARIVTVEPHGF</sequence>
<dbReference type="Gene3D" id="3.40.50.1100">
    <property type="match status" value="2"/>
</dbReference>
<evidence type="ECO:0000256" key="3">
    <source>
        <dbReference type="ARBA" id="ARBA00023239"/>
    </source>
</evidence>
<accession>A0A845GGT5</accession>
<reference evidence="5 6" key="1">
    <citation type="submission" date="2020-01" db="EMBL/GenBank/DDBJ databases">
        <title>Novel species isolated from a subtropical stream in China.</title>
        <authorList>
            <person name="Lu H."/>
        </authorList>
    </citation>
    <scope>NUCLEOTIDE SEQUENCE [LARGE SCALE GENOMIC DNA]</scope>
    <source>
        <strain evidence="5 6">FT82W</strain>
    </source>
</reference>
<name>A0A845GGT5_9BURK</name>
<evidence type="ECO:0000313" key="5">
    <source>
        <dbReference type="EMBL" id="MYM92208.1"/>
    </source>
</evidence>
<dbReference type="InterPro" id="IPR001926">
    <property type="entry name" value="TrpB-like_PALP"/>
</dbReference>
<dbReference type="GO" id="GO:0003941">
    <property type="term" value="F:L-serine ammonia-lyase activity"/>
    <property type="evidence" value="ECO:0007669"/>
    <property type="project" value="TreeGrafter"/>
</dbReference>
<evidence type="ECO:0000313" key="6">
    <source>
        <dbReference type="Proteomes" id="UP000470302"/>
    </source>
</evidence>
<dbReference type="RefSeq" id="WP_161100641.1">
    <property type="nucleotide sequence ID" value="NZ_WWCW01000521.1"/>
</dbReference>
<dbReference type="AlphaFoldDB" id="A0A845GGT5"/>
<evidence type="ECO:0000256" key="2">
    <source>
        <dbReference type="ARBA" id="ARBA00022898"/>
    </source>
</evidence>
<dbReference type="GO" id="GO:0006567">
    <property type="term" value="P:L-threonine catabolic process"/>
    <property type="evidence" value="ECO:0007669"/>
    <property type="project" value="TreeGrafter"/>
</dbReference>
<dbReference type="EMBL" id="WWCW01000521">
    <property type="protein sequence ID" value="MYM92208.1"/>
    <property type="molecule type" value="Genomic_DNA"/>
</dbReference>
<dbReference type="SUPFAM" id="SSF53686">
    <property type="entry name" value="Tryptophan synthase beta subunit-like PLP-dependent enzymes"/>
    <property type="match status" value="1"/>
</dbReference>
<feature type="domain" description="Tryptophan synthase beta chain-like PALP" evidence="4">
    <location>
        <begin position="1"/>
        <end position="111"/>
    </location>
</feature>
<comment type="cofactor">
    <cofactor evidence="1">
        <name>pyridoxal 5'-phosphate</name>
        <dbReference type="ChEBI" id="CHEBI:597326"/>
    </cofactor>
</comment>
<proteinExistence type="predicted"/>
<dbReference type="PANTHER" id="PTHR48078">
    <property type="entry name" value="THREONINE DEHYDRATASE, MITOCHONDRIAL-RELATED"/>
    <property type="match status" value="1"/>
</dbReference>
<dbReference type="PANTHER" id="PTHR48078:SF11">
    <property type="entry name" value="THREONINE DEHYDRATASE, MITOCHONDRIAL"/>
    <property type="match status" value="1"/>
</dbReference>
<gene>
    <name evidence="5" type="ORF">GTP91_34225</name>
</gene>
<dbReference type="GO" id="GO:0009097">
    <property type="term" value="P:isoleucine biosynthetic process"/>
    <property type="evidence" value="ECO:0007669"/>
    <property type="project" value="TreeGrafter"/>
</dbReference>